<dbReference type="GO" id="GO:0005525">
    <property type="term" value="F:GTP binding"/>
    <property type="evidence" value="ECO:0007669"/>
    <property type="project" value="UniProtKB-KW"/>
</dbReference>
<dbReference type="GO" id="GO:0005886">
    <property type="term" value="C:plasma membrane"/>
    <property type="evidence" value="ECO:0007669"/>
    <property type="project" value="TreeGrafter"/>
</dbReference>
<proteinExistence type="predicted"/>
<evidence type="ECO:0000313" key="4">
    <source>
        <dbReference type="EMBL" id="AAW57064.1"/>
    </source>
</evidence>
<dbReference type="InterPro" id="IPR006073">
    <property type="entry name" value="GTP-bd"/>
</dbReference>
<dbReference type="InterPro" id="IPR050860">
    <property type="entry name" value="FeoB_GTPase"/>
</dbReference>
<keyword evidence="1" id="KW-0547">Nucleotide-binding</keyword>
<dbReference type="GO" id="GO:0015093">
    <property type="term" value="F:ferrous iron transmembrane transporter activity"/>
    <property type="evidence" value="ECO:0007669"/>
    <property type="project" value="TreeGrafter"/>
</dbReference>
<sequence length="210" mass="23310">MTCNHCRDFPQTSPGKLRAIWDRFWTRNQFKKSSNPLIPTRATIALVGSPNVGKSLLFNLLTGSYTTVSNYPGTTVDISKGQAIISGQTVSIIDTPGMYSLIPMTEEEQCSRDFLLTESIDLVIHVIDAKHLSRMLALTFQLMEIQLPVLLAVNMLDEAEKLGIWVNEKQLEASLGIPVITLSAYQKRGIQTLKAKIGNYVTTPALSYSY</sequence>
<evidence type="ECO:0000259" key="3">
    <source>
        <dbReference type="PROSITE" id="PS51711"/>
    </source>
</evidence>
<gene>
    <name evidence="4" type="primary">sbl0006</name>
</gene>
<dbReference type="AlphaFoldDB" id="A1KYL1"/>
<dbReference type="InterPro" id="IPR030389">
    <property type="entry name" value="G_FEOB_dom"/>
</dbReference>
<dbReference type="PROSITE" id="PS51711">
    <property type="entry name" value="G_FEOB"/>
    <property type="match status" value="1"/>
</dbReference>
<name>A1KYL1_9CYAN</name>
<dbReference type="Gene3D" id="3.40.50.300">
    <property type="entry name" value="P-loop containing nucleotide triphosphate hydrolases"/>
    <property type="match status" value="1"/>
</dbReference>
<feature type="domain" description="FeoB-type G" evidence="3">
    <location>
        <begin position="41"/>
        <end position="203"/>
    </location>
</feature>
<dbReference type="NCBIfam" id="TIGR00231">
    <property type="entry name" value="small_GTP"/>
    <property type="match status" value="1"/>
</dbReference>
<dbReference type="EMBL" id="AY728387">
    <property type="protein sequence ID" value="AAW57064.1"/>
    <property type="molecule type" value="Genomic_DNA"/>
</dbReference>
<protein>
    <submittedName>
        <fullName evidence="4">Iron(II)transporter</fullName>
    </submittedName>
</protein>
<dbReference type="PANTHER" id="PTHR43185:SF1">
    <property type="entry name" value="FE(2+) TRANSPORTER FEOB"/>
    <property type="match status" value="1"/>
</dbReference>
<dbReference type="InterPro" id="IPR027417">
    <property type="entry name" value="P-loop_NTPase"/>
</dbReference>
<evidence type="ECO:0000256" key="2">
    <source>
        <dbReference type="ARBA" id="ARBA00023134"/>
    </source>
</evidence>
<organism evidence="4">
    <name type="scientific">cyanobacterium endosymbiont of Rhopalodia gibba</name>
    <dbReference type="NCBI Taxonomy" id="309035"/>
    <lineage>
        <taxon>Bacteria</taxon>
        <taxon>Bacillati</taxon>
        <taxon>Cyanobacteriota</taxon>
    </lineage>
</organism>
<dbReference type="CDD" id="cd01879">
    <property type="entry name" value="FeoB"/>
    <property type="match status" value="1"/>
</dbReference>
<dbReference type="InterPro" id="IPR005225">
    <property type="entry name" value="Small_GTP-bd"/>
</dbReference>
<dbReference type="SUPFAM" id="SSF52540">
    <property type="entry name" value="P-loop containing nucleoside triphosphate hydrolases"/>
    <property type="match status" value="1"/>
</dbReference>
<reference evidence="4" key="1">
    <citation type="journal article" date="2008" name="BMC Evol. Biol.">
        <title>The cyanobacterial endosymbiont of the unicellular algae Rhopalodia gibba shows reductive genome evolution.</title>
        <authorList>
            <person name="Kneip C."/>
            <person name="Voss C."/>
            <person name="Lockhart P.J."/>
            <person name="Maier U.G."/>
        </authorList>
    </citation>
    <scope>NUCLEOTIDE SEQUENCE</scope>
</reference>
<dbReference type="PANTHER" id="PTHR43185">
    <property type="entry name" value="FERROUS IRON TRANSPORT PROTEIN B"/>
    <property type="match status" value="1"/>
</dbReference>
<evidence type="ECO:0000256" key="1">
    <source>
        <dbReference type="ARBA" id="ARBA00022741"/>
    </source>
</evidence>
<keyword evidence="2" id="KW-0342">GTP-binding</keyword>
<dbReference type="PRINTS" id="PR00326">
    <property type="entry name" value="GTP1OBG"/>
</dbReference>
<accession>A1KYL1</accession>
<dbReference type="Pfam" id="PF02421">
    <property type="entry name" value="FeoB_N"/>
    <property type="match status" value="1"/>
</dbReference>